<name>A0ABY8ANM5_9ACTN</name>
<keyword evidence="1" id="KW-0812">Transmembrane</keyword>
<dbReference type="EMBL" id="CP095749">
    <property type="protein sequence ID" value="WEB45176.1"/>
    <property type="molecule type" value="Genomic_DNA"/>
</dbReference>
<organism evidence="2 3">
    <name type="scientific">Streptomyces yunnanensis</name>
    <dbReference type="NCBI Taxonomy" id="156453"/>
    <lineage>
        <taxon>Bacteria</taxon>
        <taxon>Bacillati</taxon>
        <taxon>Actinomycetota</taxon>
        <taxon>Actinomycetes</taxon>
        <taxon>Kitasatosporales</taxon>
        <taxon>Streptomycetaceae</taxon>
        <taxon>Streptomyces</taxon>
    </lineage>
</organism>
<keyword evidence="1" id="KW-1133">Transmembrane helix</keyword>
<evidence type="ECO:0000313" key="3">
    <source>
        <dbReference type="Proteomes" id="UP001218629"/>
    </source>
</evidence>
<proteinExistence type="predicted"/>
<evidence type="ECO:0000256" key="1">
    <source>
        <dbReference type="SAM" id="Phobius"/>
    </source>
</evidence>
<feature type="transmembrane region" description="Helical" evidence="1">
    <location>
        <begin position="12"/>
        <end position="34"/>
    </location>
</feature>
<sequence>MHRHRCLPRGWADTAVLAVLGACLSLGVIRNYAWQTCFPTTAILLLTERLTHAGVPGLVPARL</sequence>
<protein>
    <submittedName>
        <fullName evidence="2">Uncharacterized protein</fullName>
    </submittedName>
</protein>
<keyword evidence="3" id="KW-1185">Reference proteome</keyword>
<evidence type="ECO:0000313" key="2">
    <source>
        <dbReference type="EMBL" id="WEB45176.1"/>
    </source>
</evidence>
<dbReference type="RefSeq" id="WP_275311395.1">
    <property type="nucleotide sequence ID" value="NZ_CP095749.1"/>
</dbReference>
<reference evidence="2 3" key="1">
    <citation type="submission" date="2022-03" db="EMBL/GenBank/DDBJ databases">
        <title>Streptomyces yunnanensis P86,complete genome.</title>
        <authorList>
            <person name="Chen S."/>
            <person name="Zhang Q."/>
        </authorList>
    </citation>
    <scope>NUCLEOTIDE SEQUENCE [LARGE SCALE GENOMIC DNA]</scope>
    <source>
        <strain evidence="2 3">P86</strain>
    </source>
</reference>
<dbReference type="Proteomes" id="UP001218629">
    <property type="component" value="Chromosome"/>
</dbReference>
<keyword evidence="1" id="KW-0472">Membrane</keyword>
<accession>A0ABY8ANM5</accession>
<gene>
    <name evidence="2" type="ORF">MOV08_41730</name>
</gene>